<keyword evidence="3 5" id="KW-0274">FAD</keyword>
<dbReference type="Gene3D" id="1.20.140.10">
    <property type="entry name" value="Butyryl-CoA Dehydrogenase, subunit A, domain 3"/>
    <property type="match status" value="1"/>
</dbReference>
<proteinExistence type="inferred from homology"/>
<dbReference type="SUPFAM" id="SSF47203">
    <property type="entry name" value="Acyl-CoA dehydrogenase C-terminal domain-like"/>
    <property type="match status" value="1"/>
</dbReference>
<feature type="domain" description="Acyl-CoA oxidase/dehydrogenase middle" evidence="7">
    <location>
        <begin position="103"/>
        <end position="193"/>
    </location>
</feature>
<dbReference type="PANTHER" id="PTHR48083:SF2">
    <property type="entry name" value="MEDIUM-CHAIN SPECIFIC ACYL-COA DEHYDROGENASE, MITOCHONDRIAL"/>
    <property type="match status" value="1"/>
</dbReference>
<dbReference type="Pfam" id="PF00441">
    <property type="entry name" value="Acyl-CoA_dh_1"/>
    <property type="match status" value="1"/>
</dbReference>
<comment type="caution">
    <text evidence="8">The sequence shown here is derived from an EMBL/GenBank/DDBJ whole genome shotgun (WGS) entry which is preliminary data.</text>
</comment>
<accession>A0A7Z0WE92</accession>
<dbReference type="RefSeq" id="WP_075137727.1">
    <property type="nucleotide sequence ID" value="NZ_MSIF01000031.1"/>
</dbReference>
<dbReference type="InterPro" id="IPR009100">
    <property type="entry name" value="AcylCoA_DH/oxidase_NM_dom_sf"/>
</dbReference>
<protein>
    <recommendedName>
        <fullName evidence="10">Acyl-CoA dehydrogenase</fullName>
    </recommendedName>
</protein>
<comment type="similarity">
    <text evidence="1 5">Belongs to the acyl-CoA dehydrogenase family.</text>
</comment>
<evidence type="ECO:0000259" key="7">
    <source>
        <dbReference type="Pfam" id="PF02770"/>
    </source>
</evidence>
<dbReference type="GO" id="GO:0003995">
    <property type="term" value="F:acyl-CoA dehydrogenase activity"/>
    <property type="evidence" value="ECO:0007669"/>
    <property type="project" value="TreeGrafter"/>
</dbReference>
<evidence type="ECO:0000313" key="8">
    <source>
        <dbReference type="EMBL" id="OLF05289.1"/>
    </source>
</evidence>
<dbReference type="InterPro" id="IPR009075">
    <property type="entry name" value="AcylCo_DH/oxidase_C"/>
</dbReference>
<dbReference type="AlphaFoldDB" id="A0A7Z0WE92"/>
<dbReference type="EMBL" id="MSIF01000031">
    <property type="protein sequence ID" value="OLF05289.1"/>
    <property type="molecule type" value="Genomic_DNA"/>
</dbReference>
<evidence type="ECO:0000256" key="3">
    <source>
        <dbReference type="ARBA" id="ARBA00022827"/>
    </source>
</evidence>
<sequence length="353" mass="37582">MSDWREIGRALRAGALALDAAPHDTEAIAADEALRAVAELDPIMLSGKDSAAALIELARGDAGMVLAAPGPALAGRVLAQLGDDEQRERLRAAVAGGRTWAYLAITEPDVGSDATRLRTELRRDTDGRYRLYGTKRYIGNGHRGTVGVVLARTGPSPLALRAVLLDTARARTRPLDMLGLRGAQISELEFDGVPVEERDLLGAHLSPLRRGMWSIAQVFTAVRVQVAALAVGTAFAIHDLVADHHPSSPTLDDAHANIRAAEALVLRAAAEADHDRESAAPAASLAKLTATGVALDVARTLPRLLGPAALVTHPLLEKWCRDVRAFEFMEGTSQIQRLHAAQGIVRGSVWHAT</sequence>
<dbReference type="InterPro" id="IPR006091">
    <property type="entry name" value="Acyl-CoA_Oxase/DH_mid-dom"/>
</dbReference>
<evidence type="ECO:0000259" key="6">
    <source>
        <dbReference type="Pfam" id="PF00441"/>
    </source>
</evidence>
<feature type="domain" description="Acyl-CoA dehydrogenase/oxidase C-terminal" evidence="6">
    <location>
        <begin position="241"/>
        <end position="344"/>
    </location>
</feature>
<keyword evidence="2 5" id="KW-0285">Flavoprotein</keyword>
<gene>
    <name evidence="8" type="ORF">BLA60_36905</name>
</gene>
<dbReference type="GO" id="GO:0033539">
    <property type="term" value="P:fatty acid beta-oxidation using acyl-CoA dehydrogenase"/>
    <property type="evidence" value="ECO:0007669"/>
    <property type="project" value="TreeGrafter"/>
</dbReference>
<dbReference type="GO" id="GO:0005737">
    <property type="term" value="C:cytoplasm"/>
    <property type="evidence" value="ECO:0007669"/>
    <property type="project" value="TreeGrafter"/>
</dbReference>
<dbReference type="InterPro" id="IPR050741">
    <property type="entry name" value="Acyl-CoA_dehydrogenase"/>
</dbReference>
<name>A0A7Z0WE92_9PSEU</name>
<evidence type="ECO:0000256" key="4">
    <source>
        <dbReference type="ARBA" id="ARBA00023002"/>
    </source>
</evidence>
<dbReference type="InterPro" id="IPR036250">
    <property type="entry name" value="AcylCo_DH-like_C"/>
</dbReference>
<dbReference type="OrthoDB" id="3458133at2"/>
<evidence type="ECO:0000256" key="5">
    <source>
        <dbReference type="RuleBase" id="RU362125"/>
    </source>
</evidence>
<dbReference type="Proteomes" id="UP000185696">
    <property type="component" value="Unassembled WGS sequence"/>
</dbReference>
<evidence type="ECO:0008006" key="10">
    <source>
        <dbReference type="Google" id="ProtNLM"/>
    </source>
</evidence>
<evidence type="ECO:0000256" key="1">
    <source>
        <dbReference type="ARBA" id="ARBA00009347"/>
    </source>
</evidence>
<keyword evidence="4 5" id="KW-0560">Oxidoreductase</keyword>
<organism evidence="8 9">
    <name type="scientific">Actinophytocola xinjiangensis</name>
    <dbReference type="NCBI Taxonomy" id="485602"/>
    <lineage>
        <taxon>Bacteria</taxon>
        <taxon>Bacillati</taxon>
        <taxon>Actinomycetota</taxon>
        <taxon>Actinomycetes</taxon>
        <taxon>Pseudonocardiales</taxon>
        <taxon>Pseudonocardiaceae</taxon>
    </lineage>
</organism>
<dbReference type="CDD" id="cd00567">
    <property type="entry name" value="ACAD"/>
    <property type="match status" value="1"/>
</dbReference>
<evidence type="ECO:0000256" key="2">
    <source>
        <dbReference type="ARBA" id="ARBA00022630"/>
    </source>
</evidence>
<comment type="cofactor">
    <cofactor evidence="5">
        <name>FAD</name>
        <dbReference type="ChEBI" id="CHEBI:57692"/>
    </cofactor>
</comment>
<dbReference type="InterPro" id="IPR046373">
    <property type="entry name" value="Acyl-CoA_Oxase/DH_mid-dom_sf"/>
</dbReference>
<dbReference type="PANTHER" id="PTHR48083">
    <property type="entry name" value="MEDIUM-CHAIN SPECIFIC ACYL-COA DEHYDROGENASE, MITOCHONDRIAL-RELATED"/>
    <property type="match status" value="1"/>
</dbReference>
<reference evidence="8 9" key="1">
    <citation type="submission" date="2016-12" db="EMBL/GenBank/DDBJ databases">
        <title>The draft genome sequence of Actinophytocola xinjiangensis.</title>
        <authorList>
            <person name="Wang W."/>
            <person name="Yuan L."/>
        </authorList>
    </citation>
    <scope>NUCLEOTIDE SEQUENCE [LARGE SCALE GENOMIC DNA]</scope>
    <source>
        <strain evidence="8 9">CGMCC 4.4663</strain>
    </source>
</reference>
<keyword evidence="9" id="KW-1185">Reference proteome</keyword>
<evidence type="ECO:0000313" key="9">
    <source>
        <dbReference type="Proteomes" id="UP000185696"/>
    </source>
</evidence>
<dbReference type="Gene3D" id="2.40.110.10">
    <property type="entry name" value="Butyryl-CoA Dehydrogenase, subunit A, domain 2"/>
    <property type="match status" value="1"/>
</dbReference>
<dbReference type="Pfam" id="PF02770">
    <property type="entry name" value="Acyl-CoA_dh_M"/>
    <property type="match status" value="1"/>
</dbReference>
<dbReference type="SUPFAM" id="SSF56645">
    <property type="entry name" value="Acyl-CoA dehydrogenase NM domain-like"/>
    <property type="match status" value="1"/>
</dbReference>